<dbReference type="PANTHER" id="PTHR12001">
    <property type="entry name" value="GERANYLGERANYL PYROPHOSPHATE SYNTHASE"/>
    <property type="match status" value="1"/>
</dbReference>
<evidence type="ECO:0000256" key="2">
    <source>
        <dbReference type="ARBA" id="ARBA00006706"/>
    </source>
</evidence>
<evidence type="ECO:0000256" key="6">
    <source>
        <dbReference type="RuleBase" id="RU004466"/>
    </source>
</evidence>
<dbReference type="GO" id="GO:0004337">
    <property type="term" value="F:(2E,6E)-farnesyl diphosphate synthase activity"/>
    <property type="evidence" value="ECO:0007669"/>
    <property type="project" value="UniProtKB-EC"/>
</dbReference>
<dbReference type="EC" id="2.5.1.1" evidence="7"/>
<evidence type="ECO:0000313" key="7">
    <source>
        <dbReference type="EMBL" id="MDR7347330.1"/>
    </source>
</evidence>
<dbReference type="PROSITE" id="PS00723">
    <property type="entry name" value="POLYPRENYL_SYNTHASE_1"/>
    <property type="match status" value="1"/>
</dbReference>
<dbReference type="InterPro" id="IPR008949">
    <property type="entry name" value="Isoprenoid_synthase_dom_sf"/>
</dbReference>
<evidence type="ECO:0000256" key="3">
    <source>
        <dbReference type="ARBA" id="ARBA00022679"/>
    </source>
</evidence>
<evidence type="ECO:0000256" key="5">
    <source>
        <dbReference type="ARBA" id="ARBA00022842"/>
    </source>
</evidence>
<dbReference type="RefSeq" id="WP_310173388.1">
    <property type="nucleotide sequence ID" value="NZ_BAABHE010000002.1"/>
</dbReference>
<keyword evidence="5" id="KW-0460">Magnesium</keyword>
<dbReference type="GO" id="GO:0004161">
    <property type="term" value="F:dimethylallyltranstransferase activity"/>
    <property type="evidence" value="ECO:0007669"/>
    <property type="project" value="UniProtKB-EC"/>
</dbReference>
<comment type="cofactor">
    <cofactor evidence="1">
        <name>Mg(2+)</name>
        <dbReference type="ChEBI" id="CHEBI:18420"/>
    </cofactor>
</comment>
<comment type="similarity">
    <text evidence="2 6">Belongs to the FPP/GGPP synthase family.</text>
</comment>
<keyword evidence="4" id="KW-0479">Metal-binding</keyword>
<sequence length="358" mass="38952">MTTLDASWFCTQLEARMQELLADYRSQATTIAQASDPLVSSIAKLVESGKRLRALLAWWGWQGAGGEADDPRIIDAGVSLELFQAAALIHDDVLDRSDTRRGQPSVHKSFEHLHHENRWAQDGAHFGVSAAILAGDVALGMSEEVFSTTADATAFAAPAREAFHAMRFEVMTGQYLDILAEANIPDDPAVALEQARTVLQYKSAHYSAVWPFEIGALLAGADETTLRAYREFSLPLGLAFQLGDDLLGVFGDPELTGKPSGDDLLEGKRTELVAHALANLTEDDAQMLNNFLMQPEASPYTVEEVQQLIQSSGAKDTVEAEIRRLGEQTYAALDRLQLTGSVRTGLQTLVAGLLGRQR</sequence>
<dbReference type="Proteomes" id="UP001183794">
    <property type="component" value="Unassembled WGS sequence"/>
</dbReference>
<dbReference type="EC" id="2.5.1.29" evidence="7"/>
<evidence type="ECO:0000313" key="8">
    <source>
        <dbReference type="Proteomes" id="UP001183794"/>
    </source>
</evidence>
<organism evidence="7 8">
    <name type="scientific">Enteractinococcus fodinae</name>
    <dbReference type="NCBI Taxonomy" id="684663"/>
    <lineage>
        <taxon>Bacteria</taxon>
        <taxon>Bacillati</taxon>
        <taxon>Actinomycetota</taxon>
        <taxon>Actinomycetes</taxon>
        <taxon>Micrococcales</taxon>
        <taxon>Micrococcaceae</taxon>
    </lineage>
</organism>
<dbReference type="InterPro" id="IPR000092">
    <property type="entry name" value="Polyprenyl_synt"/>
</dbReference>
<accession>A0ABU2B146</accession>
<dbReference type="Gene3D" id="1.10.600.10">
    <property type="entry name" value="Farnesyl Diphosphate Synthase"/>
    <property type="match status" value="1"/>
</dbReference>
<protein>
    <submittedName>
        <fullName evidence="7">Geranylgeranyl diphosphate synthase type I</fullName>
        <ecNumber evidence="7">2.5.1.1</ecNumber>
        <ecNumber evidence="7">2.5.1.10</ecNumber>
        <ecNumber evidence="7">2.5.1.29</ecNumber>
    </submittedName>
</protein>
<dbReference type="InterPro" id="IPR033749">
    <property type="entry name" value="Polyprenyl_synt_CS"/>
</dbReference>
<proteinExistence type="inferred from homology"/>
<dbReference type="Pfam" id="PF00348">
    <property type="entry name" value="polyprenyl_synt"/>
    <property type="match status" value="1"/>
</dbReference>
<dbReference type="CDD" id="cd00685">
    <property type="entry name" value="Trans_IPPS_HT"/>
    <property type="match status" value="1"/>
</dbReference>
<dbReference type="SUPFAM" id="SSF48576">
    <property type="entry name" value="Terpenoid synthases"/>
    <property type="match status" value="1"/>
</dbReference>
<dbReference type="PANTHER" id="PTHR12001:SF85">
    <property type="entry name" value="SHORT CHAIN ISOPRENYL DIPHOSPHATE SYNTHASE"/>
    <property type="match status" value="1"/>
</dbReference>
<evidence type="ECO:0000256" key="1">
    <source>
        <dbReference type="ARBA" id="ARBA00001946"/>
    </source>
</evidence>
<name>A0ABU2B146_9MICC</name>
<comment type="caution">
    <text evidence="7">The sequence shown here is derived from an EMBL/GenBank/DDBJ whole genome shotgun (WGS) entry which is preliminary data.</text>
</comment>
<evidence type="ECO:0000256" key="4">
    <source>
        <dbReference type="ARBA" id="ARBA00022723"/>
    </source>
</evidence>
<keyword evidence="3 6" id="KW-0808">Transferase</keyword>
<dbReference type="EMBL" id="JAVDYJ010000001">
    <property type="protein sequence ID" value="MDR7347330.1"/>
    <property type="molecule type" value="Genomic_DNA"/>
</dbReference>
<dbReference type="SFLD" id="SFLDS00005">
    <property type="entry name" value="Isoprenoid_Synthase_Type_I"/>
    <property type="match status" value="1"/>
</dbReference>
<gene>
    <name evidence="7" type="ORF">J2S62_001587</name>
</gene>
<dbReference type="PROSITE" id="PS00444">
    <property type="entry name" value="POLYPRENYL_SYNTHASE_2"/>
    <property type="match status" value="1"/>
</dbReference>
<dbReference type="EC" id="2.5.1.10" evidence="7"/>
<dbReference type="GO" id="GO:0004311">
    <property type="term" value="F:geranylgeranyl diphosphate synthase activity"/>
    <property type="evidence" value="ECO:0007669"/>
    <property type="project" value="UniProtKB-EC"/>
</dbReference>
<keyword evidence="8" id="KW-1185">Reference proteome</keyword>
<reference evidence="7 8" key="1">
    <citation type="submission" date="2023-07" db="EMBL/GenBank/DDBJ databases">
        <title>Sequencing the genomes of 1000 actinobacteria strains.</title>
        <authorList>
            <person name="Klenk H.-P."/>
        </authorList>
    </citation>
    <scope>NUCLEOTIDE SEQUENCE [LARGE SCALE GENOMIC DNA]</scope>
    <source>
        <strain evidence="7 8">DSM 22966</strain>
    </source>
</reference>